<feature type="region of interest" description="Disordered" evidence="1">
    <location>
        <begin position="953"/>
        <end position="992"/>
    </location>
</feature>
<evidence type="ECO:0008006" key="4">
    <source>
        <dbReference type="Google" id="ProtNLM"/>
    </source>
</evidence>
<feature type="compositionally biased region" description="Low complexity" evidence="1">
    <location>
        <begin position="953"/>
        <end position="975"/>
    </location>
</feature>
<feature type="region of interest" description="Disordered" evidence="1">
    <location>
        <begin position="281"/>
        <end position="315"/>
    </location>
</feature>
<proteinExistence type="predicted"/>
<evidence type="ECO:0000256" key="1">
    <source>
        <dbReference type="SAM" id="MobiDB-lite"/>
    </source>
</evidence>
<protein>
    <recommendedName>
        <fullName evidence="4">F-box domain-containing protein</fullName>
    </recommendedName>
</protein>
<feature type="compositionally biased region" description="Low complexity" evidence="1">
    <location>
        <begin position="982"/>
        <end position="992"/>
    </location>
</feature>
<gene>
    <name evidence="2" type="ORF">BDW02DRAFT_627976</name>
</gene>
<evidence type="ECO:0000313" key="3">
    <source>
        <dbReference type="Proteomes" id="UP000800040"/>
    </source>
</evidence>
<dbReference type="CDD" id="cd09917">
    <property type="entry name" value="F-box_SF"/>
    <property type="match status" value="1"/>
</dbReference>
<evidence type="ECO:0000313" key="2">
    <source>
        <dbReference type="EMBL" id="KAF1837398.1"/>
    </source>
</evidence>
<sequence>MAHHRRRRTSSGGTANSASRPPPLFASPRNQTRAEASTTASTAVSTTNHPTGPLHVAHRAAERAHRRSLTTRSRPMEDRDSAFGSPSQRNTGQRQSEGGTQFASLSEHQNAMAAQYGLPAPDLGDALHDQVDDDDDHLAPPWYAIPSAQAGGASARHPLHPAFDYTLYDSGDEPGPPTPVRYSARPSLAMSSADDGALGALHPWHRTMHGAHGDSKRSREWLESPSDNETIRTLHKNGAVAVMLYNSTSPNPEANDVWPEFRSSAKLPVRYYLLDRSDQIPSESDPNWRTSQKKEKKPETVTESNETGDFLPDSPVGRPEWKLPVELVELIAEHLNRDDIKALRLVSRELNRNISQVVFQTVVVPFNTEIYGMLGQEPKPDFKGKRRAGIEKSHYLWRNANGDEVYLGHGLDVFRGFGRHIRKYGMSFEVNEESLSMPPVKSATERKISFWGDYDWPFEEYRRFDAVAGLETTADETPRMKTAFSELSKVRELALSIDSGLGWLNGPDRSIRARILRRPPKVFGTNKPIPDRRAQAQQELWRLIQAYHQSVDSDVRLATLYKMEGQHPLSELKESSSMADLQPVMPYLDPQLIHEATPHDTADLPNPTTFDDPDVLERYVSTPSLSDTGVLFTSTNSPVDGGPLINPVVPAILTKAQKEWLLETEWAQRAFISSYMLSIIDNSTTFELVHALNISALSDRYLPMLNRSDFWAALPNLRDATLMVIPGWRTVRKDEAGFVDTPLVNPTQGLNSLIGLLRHHVACRSNIRNLTVGWVTGGEHAEGLHARNKLLFPAPVMDLQTHTDQGASVTSGMLVETDVTRLRASLLQFPHVERLTLKNCWITPTALLQFVKTHDEHALKDIILDSVSLTDMLRPITNANHAAQQVAHHVALQNATNQQQFLHAFLLMLQQQLQQLQGTAGNVQLQTQFNILQNQLQQQLQLHHMHVPIVHQPQPHGHAQPQQMHQAQPHPMHQAQPHHIHQAQLQQMHQAQLQQMQQAHLQQMHQAQPHTNNNFANIANLTTQLQQLQNMVTAGHQPAATNNQHGTVLRSVLKVKPRQGSWMDIIDQISPGTNLSDFESDHSQADNDRVTALQTIEFRSCGYAKLPNAALDQIAVDAGHNLSGALRHPVLTRRTIALEPAMLSAKWAHLGEIMQDVDLSELAALDAGWNLRTGWDDTEEAQAVEFDGLRPGGTGRFTGIIRQSDKVVDDAAAYFGQLRLRARKAGLES</sequence>
<dbReference type="Proteomes" id="UP000800040">
    <property type="component" value="Unassembled WGS sequence"/>
</dbReference>
<feature type="compositionally biased region" description="Polar residues" evidence="1">
    <location>
        <begin position="84"/>
        <end position="102"/>
    </location>
</feature>
<dbReference type="OrthoDB" id="4194555at2759"/>
<keyword evidence="3" id="KW-1185">Reference proteome</keyword>
<feature type="compositionally biased region" description="Polar residues" evidence="1">
    <location>
        <begin position="10"/>
        <end position="19"/>
    </location>
</feature>
<reference evidence="2" key="1">
    <citation type="submission" date="2020-01" db="EMBL/GenBank/DDBJ databases">
        <authorList>
            <consortium name="DOE Joint Genome Institute"/>
            <person name="Haridas S."/>
            <person name="Albert R."/>
            <person name="Binder M."/>
            <person name="Bloem J."/>
            <person name="Labutti K."/>
            <person name="Salamov A."/>
            <person name="Andreopoulos B."/>
            <person name="Baker S.E."/>
            <person name="Barry K."/>
            <person name="Bills G."/>
            <person name="Bluhm B.H."/>
            <person name="Cannon C."/>
            <person name="Castanera R."/>
            <person name="Culley D.E."/>
            <person name="Daum C."/>
            <person name="Ezra D."/>
            <person name="Gonzalez J.B."/>
            <person name="Henrissat B."/>
            <person name="Kuo A."/>
            <person name="Liang C."/>
            <person name="Lipzen A."/>
            <person name="Lutzoni F."/>
            <person name="Magnuson J."/>
            <person name="Mondo S."/>
            <person name="Nolan M."/>
            <person name="Ohm R."/>
            <person name="Pangilinan J."/>
            <person name="Park H.-J."/>
            <person name="Ramirez L."/>
            <person name="Alfaro M."/>
            <person name="Sun H."/>
            <person name="Tritt A."/>
            <person name="Yoshinaga Y."/>
            <person name="Zwiers L.-H."/>
            <person name="Turgeon B.G."/>
            <person name="Goodwin S.B."/>
            <person name="Spatafora J.W."/>
            <person name="Crous P.W."/>
            <person name="Grigoriev I.V."/>
        </authorList>
    </citation>
    <scope>NUCLEOTIDE SEQUENCE</scope>
    <source>
        <strain evidence="2">P77</strain>
    </source>
</reference>
<feature type="region of interest" description="Disordered" evidence="1">
    <location>
        <begin position="1"/>
        <end position="102"/>
    </location>
</feature>
<name>A0A6A5KJR1_9PLEO</name>
<accession>A0A6A5KJR1</accession>
<dbReference type="EMBL" id="ML975262">
    <property type="protein sequence ID" value="KAF1837398.1"/>
    <property type="molecule type" value="Genomic_DNA"/>
</dbReference>
<organism evidence="2 3">
    <name type="scientific">Decorospora gaudefroyi</name>
    <dbReference type="NCBI Taxonomy" id="184978"/>
    <lineage>
        <taxon>Eukaryota</taxon>
        <taxon>Fungi</taxon>
        <taxon>Dikarya</taxon>
        <taxon>Ascomycota</taxon>
        <taxon>Pezizomycotina</taxon>
        <taxon>Dothideomycetes</taxon>
        <taxon>Pleosporomycetidae</taxon>
        <taxon>Pleosporales</taxon>
        <taxon>Pleosporineae</taxon>
        <taxon>Pleosporaceae</taxon>
        <taxon>Decorospora</taxon>
    </lineage>
</organism>
<feature type="compositionally biased region" description="Polar residues" evidence="1">
    <location>
        <begin position="281"/>
        <end position="290"/>
    </location>
</feature>
<feature type="compositionally biased region" description="Low complexity" evidence="1">
    <location>
        <begin position="33"/>
        <end position="47"/>
    </location>
</feature>
<feature type="region of interest" description="Disordered" evidence="1">
    <location>
        <begin position="118"/>
        <end position="144"/>
    </location>
</feature>
<dbReference type="AlphaFoldDB" id="A0A6A5KJR1"/>